<feature type="compositionally biased region" description="Basic and acidic residues" evidence="9">
    <location>
        <begin position="467"/>
        <end position="489"/>
    </location>
</feature>
<evidence type="ECO:0000256" key="2">
    <source>
        <dbReference type="ARBA" id="ARBA00006364"/>
    </source>
</evidence>
<evidence type="ECO:0000256" key="6">
    <source>
        <dbReference type="ARBA" id="ARBA00023136"/>
    </source>
</evidence>
<keyword evidence="11" id="KW-1185">Reference proteome</keyword>
<evidence type="ECO:0000256" key="4">
    <source>
        <dbReference type="ARBA" id="ARBA00022692"/>
    </source>
</evidence>
<evidence type="ECO:0000256" key="1">
    <source>
        <dbReference type="ARBA" id="ARBA00004651"/>
    </source>
</evidence>
<comment type="subcellular location">
    <subcellularLocation>
        <location evidence="1 7">Cell membrane</location>
        <topology evidence="1 7">Multi-pass membrane protein</topology>
    </subcellularLocation>
</comment>
<feature type="compositionally biased region" description="Basic and acidic residues" evidence="9">
    <location>
        <begin position="346"/>
        <end position="386"/>
    </location>
</feature>
<evidence type="ECO:0000256" key="7">
    <source>
        <dbReference type="RuleBase" id="RU368041"/>
    </source>
</evidence>
<dbReference type="SUPFAM" id="SSF54928">
    <property type="entry name" value="RNA-binding domain, RBD"/>
    <property type="match status" value="1"/>
</dbReference>
<feature type="region of interest" description="Disordered" evidence="9">
    <location>
        <begin position="447"/>
        <end position="505"/>
    </location>
</feature>
<dbReference type="InterPro" id="IPR008516">
    <property type="entry name" value="Na/K-Atpase_Interacting"/>
</dbReference>
<evidence type="ECO:0000256" key="5">
    <source>
        <dbReference type="ARBA" id="ARBA00022989"/>
    </source>
</evidence>
<feature type="compositionally biased region" description="Basic and acidic residues" evidence="9">
    <location>
        <begin position="496"/>
        <end position="505"/>
    </location>
</feature>
<feature type="compositionally biased region" description="Low complexity" evidence="9">
    <location>
        <begin position="836"/>
        <end position="868"/>
    </location>
</feature>
<evidence type="ECO:0000313" key="11">
    <source>
        <dbReference type="Proteomes" id="UP000678499"/>
    </source>
</evidence>
<proteinExistence type="inferred from homology"/>
<gene>
    <name evidence="10" type="ORF">NMOB1V02_LOCUS4106</name>
</gene>
<dbReference type="EMBL" id="OA882640">
    <property type="protein sequence ID" value="CAD7276339.1"/>
    <property type="molecule type" value="Genomic_DNA"/>
</dbReference>
<comment type="similarity">
    <text evidence="2 7">Belongs to the NKAIN family.</text>
</comment>
<feature type="compositionally biased region" description="Polar residues" evidence="9">
    <location>
        <begin position="811"/>
        <end position="820"/>
    </location>
</feature>
<dbReference type="PANTHER" id="PTHR13084">
    <property type="entry name" value="T-CELL LYMPHOMA BREAKPOINT-ASSOCIATED TARGET 1-RELATED"/>
    <property type="match status" value="1"/>
</dbReference>
<dbReference type="Pfam" id="PF05640">
    <property type="entry name" value="NKAIN"/>
    <property type="match status" value="1"/>
</dbReference>
<feature type="coiled-coil region" evidence="8">
    <location>
        <begin position="191"/>
        <end position="316"/>
    </location>
</feature>
<keyword evidence="8" id="KW-0175">Coiled coil</keyword>
<reference evidence="10" key="1">
    <citation type="submission" date="2020-11" db="EMBL/GenBank/DDBJ databases">
        <authorList>
            <person name="Tran Van P."/>
        </authorList>
    </citation>
    <scope>NUCLEOTIDE SEQUENCE</scope>
</reference>
<dbReference type="GO" id="GO:0002028">
    <property type="term" value="P:regulation of sodium ion transport"/>
    <property type="evidence" value="ECO:0007669"/>
    <property type="project" value="UniProtKB-UniRule"/>
</dbReference>
<evidence type="ECO:0000256" key="8">
    <source>
        <dbReference type="SAM" id="Coils"/>
    </source>
</evidence>
<comment type="caution">
    <text evidence="7">Lacks conserved residue(s) required for the propagation of feature annotation.</text>
</comment>
<dbReference type="InterPro" id="IPR035979">
    <property type="entry name" value="RBD_domain_sf"/>
</dbReference>
<dbReference type="Proteomes" id="UP000678499">
    <property type="component" value="Unassembled WGS sequence"/>
</dbReference>
<keyword evidence="4 7" id="KW-0812">Transmembrane</keyword>
<dbReference type="OrthoDB" id="10050321at2759"/>
<evidence type="ECO:0000256" key="3">
    <source>
        <dbReference type="ARBA" id="ARBA00022475"/>
    </source>
</evidence>
<feature type="region of interest" description="Disordered" evidence="9">
    <location>
        <begin position="337"/>
        <end position="386"/>
    </location>
</feature>
<dbReference type="Gene3D" id="3.30.70.330">
    <property type="match status" value="1"/>
</dbReference>
<evidence type="ECO:0000313" key="10">
    <source>
        <dbReference type="EMBL" id="CAD7276339.1"/>
    </source>
</evidence>
<evidence type="ECO:0000256" key="9">
    <source>
        <dbReference type="SAM" id="MobiDB-lite"/>
    </source>
</evidence>
<name>A0A7R9BM16_9CRUS</name>
<protein>
    <recommendedName>
        <fullName evidence="7">Sodium/potassium-transporting ATPase subunit beta-1-interacting protein</fullName>
        <shortName evidence="7">Na(+)/K(+)-transporting ATPase subunit beta-1-interacting protein</shortName>
    </recommendedName>
</protein>
<keyword evidence="6 7" id="KW-0472">Membrane</keyword>
<accession>A0A7R9BM16</accession>
<dbReference type="AlphaFoldDB" id="A0A7R9BM16"/>
<feature type="compositionally biased region" description="Basic and acidic residues" evidence="9">
    <location>
        <begin position="452"/>
        <end position="461"/>
    </location>
</feature>
<dbReference type="Gene3D" id="1.10.287.1490">
    <property type="match status" value="1"/>
</dbReference>
<keyword evidence="5 7" id="KW-1133">Transmembrane helix</keyword>
<feature type="transmembrane region" description="Helical" evidence="7">
    <location>
        <begin position="565"/>
        <end position="589"/>
    </location>
</feature>
<feature type="transmembrane region" description="Helical" evidence="7">
    <location>
        <begin position="532"/>
        <end position="558"/>
    </location>
</feature>
<dbReference type="PANTHER" id="PTHR13084:SF6">
    <property type="entry name" value="SODIUM_POTASSIUM-TRANSPORTING ATPASE SUBUNIT BETA-1-INTERACTING PROTEIN"/>
    <property type="match status" value="1"/>
</dbReference>
<dbReference type="GO" id="GO:0003676">
    <property type="term" value="F:nucleic acid binding"/>
    <property type="evidence" value="ECO:0007669"/>
    <property type="project" value="InterPro"/>
</dbReference>
<organism evidence="10">
    <name type="scientific">Notodromas monacha</name>
    <dbReference type="NCBI Taxonomy" id="399045"/>
    <lineage>
        <taxon>Eukaryota</taxon>
        <taxon>Metazoa</taxon>
        <taxon>Ecdysozoa</taxon>
        <taxon>Arthropoda</taxon>
        <taxon>Crustacea</taxon>
        <taxon>Oligostraca</taxon>
        <taxon>Ostracoda</taxon>
        <taxon>Podocopa</taxon>
        <taxon>Podocopida</taxon>
        <taxon>Cypridocopina</taxon>
        <taxon>Cypridoidea</taxon>
        <taxon>Cyprididae</taxon>
        <taxon>Notodromas</taxon>
    </lineage>
</organism>
<keyword evidence="3 7" id="KW-1003">Cell membrane</keyword>
<dbReference type="EMBL" id="CAJPEX010000603">
    <property type="protein sequence ID" value="CAG0916491.1"/>
    <property type="molecule type" value="Genomic_DNA"/>
</dbReference>
<sequence>MWRRRNPRDDDVMIVETSKPRSTGALLPTPQAKTFRTKYAVYVDNAPQDCRDHELKDFFGCWGADTVRKEEVDGKYTVLFDSEHDAQRLLDKRRLNMGGIEVEVRATLPKPPLLMEAPVRRTENARGSKPVAGLSLDPVRFSITESHRRKEIVPMDVVMSDASDNSNDRRTSQAEMVMYPPSFDRERGSVNEELKRKLNMAESEIKTLKDSVKHLEERIEREKGEKRDKDAYVAEIRQSNLDMASKVNRVISSMEDLTRKLANLESENAQLRNEKERILEDKQKLNREFLRSRSDLEDLEEKYNRLKKEKLSMGQLSSENDELRRVIDKFEPGFFSTGNVEAGRSTGDEMMERRKGDHRSNEEDHYTRRNRRDEGADRMQNLDDRRVSRVQEFQNDRPDQYHSLEEDERKKALRETIEQLTAVKAALISGDTNVPSLLEIDLTAPSLSDEDSFPRRSEQGHEAIINDEVKRNNETDRLRESTRIPDSRIKNVGGKRSVDADLSDRPEDHVPVDSGVDLVDVVSTLERQIFDFLGYMWLPILLNFVHAVFTIVGFFGAYQNRRPYLITYLVWCILWISWSSFVICLYMEVGSLTEEVDILSLGTGSYSWWQTHGFGCRPIFSTNGTLLSQNDTDLTDHDAHSAILYRPLKPIRVEDCLLEHRYVEALHAVIQIALIVLAFPLAVWLVRHLSDDDDGFHFIGGFGQGNACDQVSPSPCPPHYRIHARTPTQPQLERSWWPPTTTTTIDASEADVWRTSDVINGYANLVRSGNYPSGVKGSSRAESIYSIQYSTNVTTDGMRRTSTPEMTTLSRDHLNQQYESFNEPMTPRRVKRRSLTRNSGRSSRGSKRNGNAAAAAARAGNRSSTRSTRSARARRMAERSVQQPTYRNPVNRLMSMDPALDSSTSNDEAYRHMNNLTFHGHVNPTYASSRPGSVTSFSTAAGANTMPLMPMPPITSSMYGFERDTPTPPPPPPPLHSAVSGLAHGNGLSSFDHRPKSAMSAYSNYHAHRQPYGVINSLYSARNGVGARGQVPKREDAPNFDPGGGNGSCLLPLPMDSNSTTNSSVQAIAYPQAVPPPPVRPSSRVGNLNHNHRPYLFAVNSETVI</sequence>
<feature type="compositionally biased region" description="Pro residues" evidence="9">
    <location>
        <begin position="966"/>
        <end position="975"/>
    </location>
</feature>
<feature type="region of interest" description="Disordered" evidence="9">
    <location>
        <begin position="811"/>
        <end position="882"/>
    </location>
</feature>
<feature type="region of interest" description="Disordered" evidence="9">
    <location>
        <begin position="959"/>
        <end position="979"/>
    </location>
</feature>
<dbReference type="InterPro" id="IPR012677">
    <property type="entry name" value="Nucleotide-bd_a/b_plait_sf"/>
</dbReference>
<dbReference type="GO" id="GO:0005886">
    <property type="term" value="C:plasma membrane"/>
    <property type="evidence" value="ECO:0007669"/>
    <property type="project" value="UniProtKB-SubCell"/>
</dbReference>